<dbReference type="InterPro" id="IPR039675">
    <property type="entry name" value="CILP1/CILP2"/>
</dbReference>
<dbReference type="Pfam" id="PF23708">
    <property type="entry name" value="CILP_5th"/>
    <property type="match status" value="1"/>
</dbReference>
<dbReference type="Gene3D" id="2.20.100.10">
    <property type="entry name" value="Thrombospondin type-1 (TSP1) repeat"/>
    <property type="match status" value="1"/>
</dbReference>
<dbReference type="RefSeq" id="XP_006824259.1">
    <property type="nucleotide sequence ID" value="XM_006824196.1"/>
</dbReference>
<evidence type="ECO:0000313" key="6">
    <source>
        <dbReference type="RefSeq" id="XP_006824259.1"/>
    </source>
</evidence>
<feature type="domain" description="Cartilage intermediate layer protein 1/2 beta-sandwich" evidence="3">
    <location>
        <begin position="339"/>
        <end position="419"/>
    </location>
</feature>
<evidence type="ECO:0000256" key="1">
    <source>
        <dbReference type="SAM" id="Phobius"/>
    </source>
</evidence>
<proteinExistence type="predicted"/>
<dbReference type="InterPro" id="IPR000884">
    <property type="entry name" value="TSP1_rpt"/>
</dbReference>
<organism evidence="5 6">
    <name type="scientific">Saccoglossus kowalevskii</name>
    <name type="common">Acorn worm</name>
    <dbReference type="NCBI Taxonomy" id="10224"/>
    <lineage>
        <taxon>Eukaryota</taxon>
        <taxon>Metazoa</taxon>
        <taxon>Hemichordata</taxon>
        <taxon>Enteropneusta</taxon>
        <taxon>Harrimaniidae</taxon>
        <taxon>Saccoglossus</taxon>
    </lineage>
</organism>
<dbReference type="InterPro" id="IPR056256">
    <property type="entry name" value="CILP-1/2_b-sand_dom2"/>
</dbReference>
<name>A0ABM0MW68_SACKO</name>
<keyword evidence="1" id="KW-1133">Transmembrane helix</keyword>
<keyword evidence="5" id="KW-1185">Reference proteome</keyword>
<dbReference type="InterPro" id="IPR023210">
    <property type="entry name" value="NADP_OxRdtase_dom"/>
</dbReference>
<evidence type="ECO:0000259" key="2">
    <source>
        <dbReference type="Pfam" id="PF00248"/>
    </source>
</evidence>
<dbReference type="PROSITE" id="PS50092">
    <property type="entry name" value="TSP1"/>
    <property type="match status" value="1"/>
</dbReference>
<dbReference type="InterPro" id="IPR008969">
    <property type="entry name" value="CarboxyPept-like_regulatory"/>
</dbReference>
<feature type="domain" description="NADP-dependent oxidoreductase" evidence="2">
    <location>
        <begin position="776"/>
        <end position="839"/>
    </location>
</feature>
<keyword evidence="1" id="KW-0812">Transmembrane</keyword>
<dbReference type="GeneID" id="100373293"/>
<gene>
    <name evidence="6" type="primary">LOC100373293</name>
</gene>
<dbReference type="Pfam" id="PF23591">
    <property type="entry name" value="CILP"/>
    <property type="match status" value="1"/>
</dbReference>
<dbReference type="SMART" id="SM00209">
    <property type="entry name" value="TSP1"/>
    <property type="match status" value="1"/>
</dbReference>
<dbReference type="Gene3D" id="3.20.20.100">
    <property type="entry name" value="NADP-dependent oxidoreductase domain"/>
    <property type="match status" value="1"/>
</dbReference>
<feature type="domain" description="Cartilage intermediate layer protein 1/2" evidence="4">
    <location>
        <begin position="251"/>
        <end position="318"/>
    </location>
</feature>
<keyword evidence="1" id="KW-0472">Membrane</keyword>
<dbReference type="Proteomes" id="UP000694865">
    <property type="component" value="Unplaced"/>
</dbReference>
<dbReference type="SUPFAM" id="SSF51430">
    <property type="entry name" value="NAD(P)-linked oxidoreductase"/>
    <property type="match status" value="1"/>
</dbReference>
<evidence type="ECO:0000313" key="5">
    <source>
        <dbReference type="Proteomes" id="UP000694865"/>
    </source>
</evidence>
<dbReference type="PANTHER" id="PTHR15031">
    <property type="entry name" value="CARTILAGE INTERMEDIATE LAYER PROTEIN CLIP"/>
    <property type="match status" value="1"/>
</dbReference>
<dbReference type="PANTHER" id="PTHR15031:SF6">
    <property type="entry name" value="CARTILAGE INTERMEDIATE LAYER PROTEIN 1-LIKE ISOFORM X1"/>
    <property type="match status" value="1"/>
</dbReference>
<sequence length="840" mass="91727">MKKTQIQPSSDFDNKGNRTCSVREKRVAVVCVIVIAAACISSIVCLVYFLDGGKKATGGETPSANTTVPTQYGKPPPYILGESGWITWGSWSSCDVTCGGGSRVRSRVCYTTDPSQTCHGKSEHISSCAEWNCPDCNQGCQHGVLNSECLFCECQNDVISGTTKDIAGRPLEGVSIYRAEYPVDRIAVTAATGYFEVVGVCSADYTLMIKSNSFVDAIVSKTNTDRKRRSDESSVHLNITLEREDNGDTGCSSKPLTHLIKLPTGCTDGSGSNSYNIGKCSKEVCASQEDASIECVNAEEYCCSPVLIDDVTVLCDGFDVSIQVVSECGCMACGPPTTKVIGRAGGVDGVPLPYGDIYIDGEHVGQTSATGEFSIEVSKGKKRLALTFRDKYNLFIDSATKIINILDETEVYHQIFIQRLADPVTISATEKSTVPLGTNGHIELDIPGDGFYTEDGLLYTGDVKATVTFNDPSDPSAADTMESDFTTRDIEGNTQLLKTYGVFNMKFQDESSNNLRVDAPMEIFINADQANIDLTEVDDDGNPSLRLWILNQISGEWEDFGGLGIVQEKRKKRDTENFLVGNIDVTGYDLSDITINLDKPMYWSCFLKVRVYEDEAMKQLLEGVQVTAITNDLIRRTHSEIGIGAGIFSFFKKETTDAEGTVPDGNSNGPTTGLYFAQGEGITGYDNAYKNCNAGDDNAHSTGVGDNPDVGWALQYESYIGFDLYDFGNLVLSCYECNRLQLPELVCRVYVLPLMMTECSMRSNYLGNSGLKVSNVCLGTLTFGEDPLGRPGQANEELSHQLIDRFVEKGGNYIDTANYYQLGLSEKNVGSWLKRRQDRE</sequence>
<dbReference type="InterPro" id="IPR056255">
    <property type="entry name" value="CILP-1/2_dom"/>
</dbReference>
<evidence type="ECO:0000259" key="3">
    <source>
        <dbReference type="Pfam" id="PF23591"/>
    </source>
</evidence>
<dbReference type="Pfam" id="PF00090">
    <property type="entry name" value="TSP_1"/>
    <property type="match status" value="1"/>
</dbReference>
<dbReference type="Pfam" id="PF00248">
    <property type="entry name" value="Aldo_ket_red"/>
    <property type="match status" value="1"/>
</dbReference>
<dbReference type="SUPFAM" id="SSF49464">
    <property type="entry name" value="Carboxypeptidase regulatory domain-like"/>
    <property type="match status" value="1"/>
</dbReference>
<protein>
    <submittedName>
        <fullName evidence="6">Uncharacterized protein LOC100373293</fullName>
    </submittedName>
</protein>
<evidence type="ECO:0000259" key="4">
    <source>
        <dbReference type="Pfam" id="PF23708"/>
    </source>
</evidence>
<accession>A0ABM0MW68</accession>
<reference evidence="6" key="1">
    <citation type="submission" date="2025-08" db="UniProtKB">
        <authorList>
            <consortium name="RefSeq"/>
        </authorList>
    </citation>
    <scope>IDENTIFICATION</scope>
    <source>
        <tissue evidence="6">Testes</tissue>
    </source>
</reference>
<dbReference type="SUPFAM" id="SSF82895">
    <property type="entry name" value="TSP-1 type 1 repeat"/>
    <property type="match status" value="1"/>
</dbReference>
<feature type="transmembrane region" description="Helical" evidence="1">
    <location>
        <begin position="27"/>
        <end position="50"/>
    </location>
</feature>
<dbReference type="InterPro" id="IPR036383">
    <property type="entry name" value="TSP1_rpt_sf"/>
</dbReference>
<dbReference type="InterPro" id="IPR036812">
    <property type="entry name" value="NAD(P)_OxRdtase_dom_sf"/>
</dbReference>